<gene>
    <name evidence="1" type="ORF">BofuT4_P071770.1</name>
</gene>
<proteinExistence type="predicted"/>
<organism evidence="1 2">
    <name type="scientific">Botryotinia fuckeliana (strain T4)</name>
    <name type="common">Noble rot fungus</name>
    <name type="synonym">Botrytis cinerea</name>
    <dbReference type="NCBI Taxonomy" id="999810"/>
    <lineage>
        <taxon>Eukaryota</taxon>
        <taxon>Fungi</taxon>
        <taxon>Dikarya</taxon>
        <taxon>Ascomycota</taxon>
        <taxon>Pezizomycotina</taxon>
        <taxon>Leotiomycetes</taxon>
        <taxon>Helotiales</taxon>
        <taxon>Sclerotiniaceae</taxon>
        <taxon>Botrytis</taxon>
    </lineage>
</organism>
<protein>
    <submittedName>
        <fullName evidence="1">Uncharacterized protein</fullName>
    </submittedName>
</protein>
<evidence type="ECO:0000313" key="2">
    <source>
        <dbReference type="Proteomes" id="UP000008177"/>
    </source>
</evidence>
<evidence type="ECO:0000313" key="1">
    <source>
        <dbReference type="EMBL" id="CCD42881.1"/>
    </source>
</evidence>
<dbReference type="HOGENOM" id="CLU_1981310_0_0_1"/>
<dbReference type="STRING" id="999810.G2XPZ3"/>
<dbReference type="EMBL" id="FQ790250">
    <property type="protein sequence ID" value="CCD42881.1"/>
    <property type="molecule type" value="Genomic_DNA"/>
</dbReference>
<dbReference type="Proteomes" id="UP000008177">
    <property type="component" value="Unplaced contigs"/>
</dbReference>
<dbReference type="AlphaFoldDB" id="G2XPZ3"/>
<dbReference type="InParanoid" id="G2XPZ3"/>
<dbReference type="OrthoDB" id="2831558at2759"/>
<accession>G2XPZ3</accession>
<sequence>MAMNHNHANYQSRLEYIEHSQILCISQVIDISGLQRPGCDGIPAGTREFIMRLNNPDSEDTHQETRVQNEVAILILARDAPSHINLPVVPRVFGWGSASRNHTGWSLQELMPGEPLAEAFEAMPLG</sequence>
<name>G2XPZ3_BOTF4</name>
<reference evidence="2" key="1">
    <citation type="journal article" date="2011" name="PLoS Genet.">
        <title>Genomic analysis of the necrotrophic fungal pathogens Sclerotinia sclerotiorum and Botrytis cinerea.</title>
        <authorList>
            <person name="Amselem J."/>
            <person name="Cuomo C.A."/>
            <person name="van Kan J.A."/>
            <person name="Viaud M."/>
            <person name="Benito E.P."/>
            <person name="Couloux A."/>
            <person name="Coutinho P.M."/>
            <person name="de Vries R.P."/>
            <person name="Dyer P.S."/>
            <person name="Fillinger S."/>
            <person name="Fournier E."/>
            <person name="Gout L."/>
            <person name="Hahn M."/>
            <person name="Kohn L."/>
            <person name="Lapalu N."/>
            <person name="Plummer K.M."/>
            <person name="Pradier J.M."/>
            <person name="Quevillon E."/>
            <person name="Sharon A."/>
            <person name="Simon A."/>
            <person name="ten Have A."/>
            <person name="Tudzynski B."/>
            <person name="Tudzynski P."/>
            <person name="Wincker P."/>
            <person name="Andrew M."/>
            <person name="Anthouard V."/>
            <person name="Beever R.E."/>
            <person name="Beffa R."/>
            <person name="Benoit I."/>
            <person name="Bouzid O."/>
            <person name="Brault B."/>
            <person name="Chen Z."/>
            <person name="Choquer M."/>
            <person name="Collemare J."/>
            <person name="Cotton P."/>
            <person name="Danchin E.G."/>
            <person name="Da Silva C."/>
            <person name="Gautier A."/>
            <person name="Giraud C."/>
            <person name="Giraud T."/>
            <person name="Gonzalez C."/>
            <person name="Grossetete S."/>
            <person name="Guldener U."/>
            <person name="Henrissat B."/>
            <person name="Howlett B.J."/>
            <person name="Kodira C."/>
            <person name="Kretschmer M."/>
            <person name="Lappartient A."/>
            <person name="Leroch M."/>
            <person name="Levis C."/>
            <person name="Mauceli E."/>
            <person name="Neuveglise C."/>
            <person name="Oeser B."/>
            <person name="Pearson M."/>
            <person name="Poulain J."/>
            <person name="Poussereau N."/>
            <person name="Quesneville H."/>
            <person name="Rascle C."/>
            <person name="Schumacher J."/>
            <person name="Segurens B."/>
            <person name="Sexton A."/>
            <person name="Silva E."/>
            <person name="Sirven C."/>
            <person name="Soanes D.M."/>
            <person name="Talbot N.J."/>
            <person name="Templeton M."/>
            <person name="Yandava C."/>
            <person name="Yarden O."/>
            <person name="Zeng Q."/>
            <person name="Rollins J.A."/>
            <person name="Lebrun M.H."/>
            <person name="Dickman M."/>
        </authorList>
    </citation>
    <scope>NUCLEOTIDE SEQUENCE [LARGE SCALE GENOMIC DNA]</scope>
    <source>
        <strain evidence="2">T4</strain>
    </source>
</reference>